<protein>
    <recommendedName>
        <fullName evidence="1">Reverse transcriptase domain-containing protein</fullName>
    </recommendedName>
</protein>
<organism evidence="2 3">
    <name type="scientific">Trifolium subterraneum</name>
    <name type="common">Subterranean clover</name>
    <dbReference type="NCBI Taxonomy" id="3900"/>
    <lineage>
        <taxon>Eukaryota</taxon>
        <taxon>Viridiplantae</taxon>
        <taxon>Streptophyta</taxon>
        <taxon>Embryophyta</taxon>
        <taxon>Tracheophyta</taxon>
        <taxon>Spermatophyta</taxon>
        <taxon>Magnoliopsida</taxon>
        <taxon>eudicotyledons</taxon>
        <taxon>Gunneridae</taxon>
        <taxon>Pentapetalae</taxon>
        <taxon>rosids</taxon>
        <taxon>fabids</taxon>
        <taxon>Fabales</taxon>
        <taxon>Fabaceae</taxon>
        <taxon>Papilionoideae</taxon>
        <taxon>50 kb inversion clade</taxon>
        <taxon>NPAAA clade</taxon>
        <taxon>Hologalegina</taxon>
        <taxon>IRL clade</taxon>
        <taxon>Trifolieae</taxon>
        <taxon>Trifolium</taxon>
    </lineage>
</organism>
<proteinExistence type="predicted"/>
<dbReference type="CDD" id="cd01650">
    <property type="entry name" value="RT_nLTR_like"/>
    <property type="match status" value="1"/>
</dbReference>
<dbReference type="Proteomes" id="UP000242715">
    <property type="component" value="Unassembled WGS sequence"/>
</dbReference>
<dbReference type="InterPro" id="IPR036397">
    <property type="entry name" value="RNaseH_sf"/>
</dbReference>
<dbReference type="Pfam" id="PF13456">
    <property type="entry name" value="RVT_3"/>
    <property type="match status" value="1"/>
</dbReference>
<dbReference type="PANTHER" id="PTHR33116:SF80">
    <property type="entry name" value="REVERSE TRANSCRIPTASE ZINC-BINDING DOMAIN-CONTAINING PROTEIN"/>
    <property type="match status" value="1"/>
</dbReference>
<name>A0A2Z6P8N2_TRISU</name>
<dbReference type="CDD" id="cd06222">
    <property type="entry name" value="RNase_H_like"/>
    <property type="match status" value="1"/>
</dbReference>
<dbReference type="InterPro" id="IPR002156">
    <property type="entry name" value="RNaseH_domain"/>
</dbReference>
<dbReference type="InterPro" id="IPR000477">
    <property type="entry name" value="RT_dom"/>
</dbReference>
<evidence type="ECO:0000259" key="1">
    <source>
        <dbReference type="PROSITE" id="PS50878"/>
    </source>
</evidence>
<dbReference type="InterPro" id="IPR044730">
    <property type="entry name" value="RNase_H-like_dom_plant"/>
</dbReference>
<dbReference type="Pfam" id="PF00078">
    <property type="entry name" value="RVT_1"/>
    <property type="match status" value="1"/>
</dbReference>
<dbReference type="Pfam" id="PF13966">
    <property type="entry name" value="zf-RVT"/>
    <property type="match status" value="1"/>
</dbReference>
<dbReference type="GO" id="GO:0003676">
    <property type="term" value="F:nucleic acid binding"/>
    <property type="evidence" value="ECO:0007669"/>
    <property type="project" value="InterPro"/>
</dbReference>
<dbReference type="InterPro" id="IPR026960">
    <property type="entry name" value="RVT-Znf"/>
</dbReference>
<dbReference type="SUPFAM" id="SSF56672">
    <property type="entry name" value="DNA/RNA polymerases"/>
    <property type="match status" value="1"/>
</dbReference>
<dbReference type="InterPro" id="IPR043502">
    <property type="entry name" value="DNA/RNA_pol_sf"/>
</dbReference>
<sequence>MNKNGAPGPDGFGAFFFQTFWDIVKVDVYNAVMKFFNTNWVMPGFNSNTVVLIPKVSDADTIGQFRPIAMANFKFKIISKILADRLALILPDIISKEQRGFIKGRQIKDCICLTSESINMLHHKSFGGNLAVKIDIAKAFDTIDWSFLLKVLKSFGFSDVFCHWISTILHSAKLSISINGKSEGFFDCSREVRLGDPLSPLFFCLAEDVLSRGLTKLVNDGHLKLIKGTITNNVPSHILYADYVMLFCKGTTANFKVLTYFFARYAQISGQFVNPQKSTIFVGVMSHARVHHIAQSLGFSVGTLPFIYLGVPIFKGKPKSIHFAPLLDKIKLKLAKWKASLLSYVGRVQLLKSVIQKLQLAFPQLLSHLQHISIPIDDKEDELIWCHTTYGELTMKDAYLFYSQPRPTLSWAKSLWNLAIPPSKSFMVWRLFHNKLPTDDNLAVRAISLPSMCSLCNKHLELSSHLFLECPFSLAIWQWFASIINLNMDFNSYSSLLNIINRGWNPQFKITVTAAVIFIINNIWLCRNNVRFNNLKPNMNSIISCITTSVSLAGNNTSLSLNSSIIDFEILKFFKINIHHSKAPRIIEVLWNPPLIGWYKCNTDGAAISFPNNAACSGIFRNHRGQLTGCFAQNLGPVNALHAEVMGVILAIECAYEKNWSHLWIETDSRLVTMAFKSPLIIPWSLKNRWFNCLSKPGY</sequence>
<dbReference type="AlphaFoldDB" id="A0A2Z6P8N2"/>
<evidence type="ECO:0000313" key="3">
    <source>
        <dbReference type="Proteomes" id="UP000242715"/>
    </source>
</evidence>
<dbReference type="Gene3D" id="3.30.420.10">
    <property type="entry name" value="Ribonuclease H-like superfamily/Ribonuclease H"/>
    <property type="match status" value="1"/>
</dbReference>
<accession>A0A2Z6P8N2</accession>
<dbReference type="GO" id="GO:0004523">
    <property type="term" value="F:RNA-DNA hybrid ribonuclease activity"/>
    <property type="evidence" value="ECO:0007669"/>
    <property type="project" value="InterPro"/>
</dbReference>
<keyword evidence="3" id="KW-1185">Reference proteome</keyword>
<dbReference type="OrthoDB" id="1431315at2759"/>
<feature type="domain" description="Reverse transcriptase" evidence="1">
    <location>
        <begin position="34"/>
        <end position="313"/>
    </location>
</feature>
<evidence type="ECO:0000313" key="2">
    <source>
        <dbReference type="EMBL" id="GAU40289.1"/>
    </source>
</evidence>
<reference evidence="3" key="1">
    <citation type="journal article" date="2017" name="Front. Plant Sci.">
        <title>Climate Clever Clovers: New Paradigm to Reduce the Environmental Footprint of Ruminants by Breeding Low Methanogenic Forages Utilizing Haplotype Variation.</title>
        <authorList>
            <person name="Kaur P."/>
            <person name="Appels R."/>
            <person name="Bayer P.E."/>
            <person name="Keeble-Gagnere G."/>
            <person name="Wang J."/>
            <person name="Hirakawa H."/>
            <person name="Shirasawa K."/>
            <person name="Vercoe P."/>
            <person name="Stefanova K."/>
            <person name="Durmic Z."/>
            <person name="Nichols P."/>
            <person name="Revell C."/>
            <person name="Isobe S.N."/>
            <person name="Edwards D."/>
            <person name="Erskine W."/>
        </authorList>
    </citation>
    <scope>NUCLEOTIDE SEQUENCE [LARGE SCALE GENOMIC DNA]</scope>
    <source>
        <strain evidence="3">cv. Daliak</strain>
    </source>
</reference>
<dbReference type="InterPro" id="IPR012337">
    <property type="entry name" value="RNaseH-like_sf"/>
</dbReference>
<gene>
    <name evidence="2" type="ORF">TSUD_362690</name>
</gene>
<dbReference type="PANTHER" id="PTHR33116">
    <property type="entry name" value="REVERSE TRANSCRIPTASE ZINC-BINDING DOMAIN-CONTAINING PROTEIN-RELATED-RELATED"/>
    <property type="match status" value="1"/>
</dbReference>
<dbReference type="PROSITE" id="PS50878">
    <property type="entry name" value="RT_POL"/>
    <property type="match status" value="1"/>
</dbReference>
<dbReference type="SUPFAM" id="SSF53098">
    <property type="entry name" value="Ribonuclease H-like"/>
    <property type="match status" value="1"/>
</dbReference>
<dbReference type="EMBL" id="DF973798">
    <property type="protein sequence ID" value="GAU40289.1"/>
    <property type="molecule type" value="Genomic_DNA"/>
</dbReference>